<dbReference type="SMART" id="SM01321">
    <property type="entry name" value="Y1_Tnp"/>
    <property type="match status" value="1"/>
</dbReference>
<evidence type="ECO:0000313" key="4">
    <source>
        <dbReference type="Proteomes" id="UP001604335"/>
    </source>
</evidence>
<protein>
    <submittedName>
        <fullName evidence="3">Transposase</fullName>
    </submittedName>
</protein>
<dbReference type="SUPFAM" id="SSF143422">
    <property type="entry name" value="Transposase IS200-like"/>
    <property type="match status" value="1"/>
</dbReference>
<comment type="caution">
    <text evidence="3">The sequence shown here is derived from an EMBL/GenBank/DDBJ whole genome shotgun (WGS) entry which is preliminary data.</text>
</comment>
<gene>
    <name evidence="3" type="ORF">VPK24_07850</name>
</gene>
<dbReference type="RefSeq" id="WP_393011950.1">
    <property type="nucleotide sequence ID" value="NZ_JAZAQF010000045.1"/>
</dbReference>
<feature type="region of interest" description="Disordered" evidence="1">
    <location>
        <begin position="137"/>
        <end position="156"/>
    </location>
</feature>
<sequence>MGTIIQDEMVLNEFGTIVAEEWLRSFEIRDELKLDAWVVMPNHFHGLLWFDRPTMQTQSPSDDGEPVDDGALGKSQLRRPARSLGSVIAGFKAATTKRINQHRNAPGTPIWQRNYYESIVRDDRMLNHIRDYIENNPRSWSTDALHPNNIPKNHPP</sequence>
<accession>A0ABW7C9P2</accession>
<dbReference type="PANTHER" id="PTHR36966:SF1">
    <property type="entry name" value="REP-ASSOCIATED TYROSINE TRANSPOSASE"/>
    <property type="match status" value="1"/>
</dbReference>
<dbReference type="Gene3D" id="3.30.70.1290">
    <property type="entry name" value="Transposase IS200-like"/>
    <property type="match status" value="1"/>
</dbReference>
<evidence type="ECO:0000259" key="2">
    <source>
        <dbReference type="SMART" id="SM01321"/>
    </source>
</evidence>
<organism evidence="3 4">
    <name type="scientific">Limnothrix redekei LRLZ20PSL1</name>
    <dbReference type="NCBI Taxonomy" id="3112953"/>
    <lineage>
        <taxon>Bacteria</taxon>
        <taxon>Bacillati</taxon>
        <taxon>Cyanobacteriota</taxon>
        <taxon>Cyanophyceae</taxon>
        <taxon>Pseudanabaenales</taxon>
        <taxon>Pseudanabaenaceae</taxon>
        <taxon>Limnothrix</taxon>
    </lineage>
</organism>
<name>A0ABW7C9P2_9CYAN</name>
<dbReference type="InterPro" id="IPR002686">
    <property type="entry name" value="Transposase_17"/>
</dbReference>
<feature type="region of interest" description="Disordered" evidence="1">
    <location>
        <begin position="55"/>
        <end position="83"/>
    </location>
</feature>
<dbReference type="EMBL" id="JAZAQF010000045">
    <property type="protein sequence ID" value="MFG3817547.1"/>
    <property type="molecule type" value="Genomic_DNA"/>
</dbReference>
<evidence type="ECO:0000313" key="3">
    <source>
        <dbReference type="EMBL" id="MFG3817547.1"/>
    </source>
</evidence>
<dbReference type="InterPro" id="IPR036515">
    <property type="entry name" value="Transposase_17_sf"/>
</dbReference>
<dbReference type="PANTHER" id="PTHR36966">
    <property type="entry name" value="REP-ASSOCIATED TYROSINE TRANSPOSASE"/>
    <property type="match status" value="1"/>
</dbReference>
<proteinExistence type="predicted"/>
<keyword evidence="4" id="KW-1185">Reference proteome</keyword>
<evidence type="ECO:0000256" key="1">
    <source>
        <dbReference type="SAM" id="MobiDB-lite"/>
    </source>
</evidence>
<feature type="domain" description="Transposase IS200-like" evidence="2">
    <location>
        <begin position="13"/>
        <end position="136"/>
    </location>
</feature>
<dbReference type="InterPro" id="IPR052715">
    <property type="entry name" value="RAYT_transposase"/>
</dbReference>
<reference evidence="4" key="1">
    <citation type="journal article" date="2024" name="Algal Res.">
        <title>Biochemical, toxicological and genomic investigation of a high-biomass producing Limnothrix strain isolated from Italian shallow drinking water reservoir.</title>
        <authorList>
            <person name="Simonazzi M."/>
            <person name="Shishido T.K."/>
            <person name="Delbaje E."/>
            <person name="Wahlsten M."/>
            <person name="Fewer D.P."/>
            <person name="Sivonen K."/>
            <person name="Pezzolesi L."/>
            <person name="Pistocchi R."/>
        </authorList>
    </citation>
    <scope>NUCLEOTIDE SEQUENCE [LARGE SCALE GENOMIC DNA]</scope>
    <source>
        <strain evidence="4">LRLZ20PSL1</strain>
    </source>
</reference>
<dbReference type="Proteomes" id="UP001604335">
    <property type="component" value="Unassembled WGS sequence"/>
</dbReference>